<comment type="caution">
    <text evidence="1">The sequence shown here is derived from an EMBL/GenBank/DDBJ whole genome shotgun (WGS) entry which is preliminary data.</text>
</comment>
<dbReference type="RefSeq" id="WP_096764687.1">
    <property type="nucleotide sequence ID" value="NZ_NXDM01000038.1"/>
</dbReference>
<protein>
    <submittedName>
        <fullName evidence="1">Uncharacterized protein</fullName>
    </submittedName>
</protein>
<dbReference type="AlphaFoldDB" id="A0A2A5KL04"/>
<reference evidence="1 2" key="1">
    <citation type="submission" date="2017-09" db="EMBL/GenBank/DDBJ databases">
        <title>Comparative genomics of rhizobia isolated from Phaseolus vulgaris in China.</title>
        <authorList>
            <person name="Tong W."/>
        </authorList>
    </citation>
    <scope>NUCLEOTIDE SEQUENCE [LARGE SCALE GENOMIC DNA]</scope>
    <source>
        <strain evidence="1 2">L101</strain>
    </source>
</reference>
<name>A0A2A5KL04_9HYPH</name>
<dbReference type="Proteomes" id="UP000218807">
    <property type="component" value="Unassembled WGS sequence"/>
</dbReference>
<organism evidence="1 2">
    <name type="scientific">Rhizobium sophoriradicis</name>
    <dbReference type="NCBI Taxonomy" id="1535245"/>
    <lineage>
        <taxon>Bacteria</taxon>
        <taxon>Pseudomonadati</taxon>
        <taxon>Pseudomonadota</taxon>
        <taxon>Alphaproteobacteria</taxon>
        <taxon>Hyphomicrobiales</taxon>
        <taxon>Rhizobiaceae</taxon>
        <taxon>Rhizobium/Agrobacterium group</taxon>
        <taxon>Rhizobium</taxon>
    </lineage>
</organism>
<keyword evidence="2" id="KW-1185">Reference proteome</keyword>
<evidence type="ECO:0000313" key="1">
    <source>
        <dbReference type="EMBL" id="PCK77672.1"/>
    </source>
</evidence>
<proteinExistence type="predicted"/>
<accession>A0A2A5KL04</accession>
<dbReference type="EMBL" id="NXDM01000038">
    <property type="protein sequence ID" value="PCK77672.1"/>
    <property type="molecule type" value="Genomic_DNA"/>
</dbReference>
<gene>
    <name evidence="1" type="ORF">CPT34_28670</name>
</gene>
<evidence type="ECO:0000313" key="2">
    <source>
        <dbReference type="Proteomes" id="UP000218807"/>
    </source>
</evidence>
<sequence length="87" mass="9129">MSEIVIEAGPEAKEVFDQFASEHPDQTEVSVKKNFDANTLVTLIIENAPAISASVAMLIGTIKGRGIKFKATKNGVEVDIGGAGEAI</sequence>